<evidence type="ECO:0000256" key="1">
    <source>
        <dbReference type="SAM" id="Phobius"/>
    </source>
</evidence>
<keyword evidence="4" id="KW-1185">Reference proteome</keyword>
<keyword evidence="1" id="KW-0472">Membrane</keyword>
<proteinExistence type="predicted"/>
<evidence type="ECO:0000259" key="2">
    <source>
        <dbReference type="Pfam" id="PF13239"/>
    </source>
</evidence>
<feature type="domain" description="2TM" evidence="2">
    <location>
        <begin position="14"/>
        <end position="76"/>
    </location>
</feature>
<accession>A0A254N7H1</accession>
<evidence type="ECO:0000313" key="4">
    <source>
        <dbReference type="Proteomes" id="UP000197446"/>
    </source>
</evidence>
<feature type="transmembrane region" description="Helical" evidence="1">
    <location>
        <begin position="56"/>
        <end position="78"/>
    </location>
</feature>
<dbReference type="OrthoDB" id="21915at2"/>
<evidence type="ECO:0000313" key="3">
    <source>
        <dbReference type="EMBL" id="OWR03504.1"/>
    </source>
</evidence>
<feature type="transmembrane region" description="Helical" evidence="1">
    <location>
        <begin position="24"/>
        <end position="44"/>
    </location>
</feature>
<dbReference type="InterPro" id="IPR025698">
    <property type="entry name" value="2TM_dom"/>
</dbReference>
<gene>
    <name evidence="3" type="ORF">CDO81_13485</name>
</gene>
<dbReference type="AlphaFoldDB" id="A0A254N7H1"/>
<dbReference type="Pfam" id="PF13239">
    <property type="entry name" value="2TM"/>
    <property type="match status" value="1"/>
</dbReference>
<dbReference type="EMBL" id="NISI01000005">
    <property type="protein sequence ID" value="OWR03504.1"/>
    <property type="molecule type" value="Genomic_DNA"/>
</dbReference>
<organism evidence="3 4">
    <name type="scientific">Roseateles puraquae</name>
    <dbReference type="NCBI Taxonomy" id="431059"/>
    <lineage>
        <taxon>Bacteria</taxon>
        <taxon>Pseudomonadati</taxon>
        <taxon>Pseudomonadota</taxon>
        <taxon>Betaproteobacteria</taxon>
        <taxon>Burkholderiales</taxon>
        <taxon>Sphaerotilaceae</taxon>
        <taxon>Roseateles</taxon>
    </lineage>
</organism>
<dbReference type="RefSeq" id="WP_144397240.1">
    <property type="nucleotide sequence ID" value="NZ_JBCNLH010000001.1"/>
</dbReference>
<dbReference type="Proteomes" id="UP000197446">
    <property type="component" value="Unassembled WGS sequence"/>
</dbReference>
<protein>
    <recommendedName>
        <fullName evidence="2">2TM domain-containing protein</fullName>
    </recommendedName>
</protein>
<name>A0A254N7H1_9BURK</name>
<keyword evidence="1" id="KW-1133">Transmembrane helix</keyword>
<sequence length="93" mass="10020">MNTSTPDTDLRALAQRRVDIKMGFIGHLCVFAAVNGGLALFHLLSRGSFQVPYPVWGWGIGLLAHGVGTLASLMGTGVRERLLNAEMAALQKR</sequence>
<comment type="caution">
    <text evidence="3">The sequence shown here is derived from an EMBL/GenBank/DDBJ whole genome shotgun (WGS) entry which is preliminary data.</text>
</comment>
<keyword evidence="1" id="KW-0812">Transmembrane</keyword>
<reference evidence="3 4" key="1">
    <citation type="journal article" date="2007" name="Int. J. Syst. Evol. Microbiol.">
        <title>Description of Pelomonas aquatica sp. nov. and Pelomonas puraquae sp. nov., isolated from industrial and haemodialysis water.</title>
        <authorList>
            <person name="Gomila M."/>
            <person name="Bowien B."/>
            <person name="Falsen E."/>
            <person name="Moore E.R."/>
            <person name="Lalucat J."/>
        </authorList>
    </citation>
    <scope>NUCLEOTIDE SEQUENCE [LARGE SCALE GENOMIC DNA]</scope>
    <source>
        <strain evidence="3 4">CCUG 52769</strain>
    </source>
</reference>